<reference evidence="3" key="1">
    <citation type="journal article" date="2019" name="Int. J. Syst. Evol. Microbiol.">
        <title>The Global Catalogue of Microorganisms (GCM) 10K type strain sequencing project: providing services to taxonomists for standard genome sequencing and annotation.</title>
        <authorList>
            <consortium name="The Broad Institute Genomics Platform"/>
            <consortium name="The Broad Institute Genome Sequencing Center for Infectious Disease"/>
            <person name="Wu L."/>
            <person name="Ma J."/>
        </authorList>
    </citation>
    <scope>NUCLEOTIDE SEQUENCE [LARGE SCALE GENOMIC DNA]</scope>
    <source>
        <strain evidence="3">JCM 15313</strain>
    </source>
</reference>
<keyword evidence="3" id="KW-1185">Reference proteome</keyword>
<comment type="caution">
    <text evidence="2">The sequence shown here is derived from an EMBL/GenBank/DDBJ whole genome shotgun (WGS) entry which is preliminary data.</text>
</comment>
<feature type="compositionally biased region" description="Low complexity" evidence="1">
    <location>
        <begin position="26"/>
        <end position="35"/>
    </location>
</feature>
<organism evidence="2 3">
    <name type="scientific">Nocardiopsis rhodophaea</name>
    <dbReference type="NCBI Taxonomy" id="280238"/>
    <lineage>
        <taxon>Bacteria</taxon>
        <taxon>Bacillati</taxon>
        <taxon>Actinomycetota</taxon>
        <taxon>Actinomycetes</taxon>
        <taxon>Streptosporangiales</taxon>
        <taxon>Nocardiopsidaceae</taxon>
        <taxon>Nocardiopsis</taxon>
    </lineage>
</organism>
<protein>
    <submittedName>
        <fullName evidence="2">Uncharacterized protein</fullName>
    </submittedName>
</protein>
<sequence>MRAAETKEMITYVIFSPARRFPFGGPARPGAAAPRGAGGVVADRP</sequence>
<dbReference type="EMBL" id="BAAAPC010000024">
    <property type="protein sequence ID" value="GAA2012231.1"/>
    <property type="molecule type" value="Genomic_DNA"/>
</dbReference>
<dbReference type="Proteomes" id="UP001501585">
    <property type="component" value="Unassembled WGS sequence"/>
</dbReference>
<name>A0ABP5F1C1_9ACTN</name>
<evidence type="ECO:0000256" key="1">
    <source>
        <dbReference type="SAM" id="MobiDB-lite"/>
    </source>
</evidence>
<evidence type="ECO:0000313" key="3">
    <source>
        <dbReference type="Proteomes" id="UP001501585"/>
    </source>
</evidence>
<feature type="region of interest" description="Disordered" evidence="1">
    <location>
        <begin position="26"/>
        <end position="45"/>
    </location>
</feature>
<evidence type="ECO:0000313" key="2">
    <source>
        <dbReference type="EMBL" id="GAA2012231.1"/>
    </source>
</evidence>
<gene>
    <name evidence="2" type="ORF">GCM10009799_45730</name>
</gene>
<accession>A0ABP5F1C1</accession>
<proteinExistence type="predicted"/>